<gene>
    <name evidence="2" type="ORF">VQ02_20850</name>
</gene>
<dbReference type="InterPro" id="IPR050553">
    <property type="entry name" value="Thioredoxin_ResA/DsbE_sf"/>
</dbReference>
<dbReference type="PATRIC" id="fig|298794.3.peg.1515"/>
<dbReference type="GO" id="GO:0016209">
    <property type="term" value="F:antioxidant activity"/>
    <property type="evidence" value="ECO:0007669"/>
    <property type="project" value="InterPro"/>
</dbReference>
<dbReference type="PANTHER" id="PTHR42852:SF13">
    <property type="entry name" value="PROTEIN DIPZ"/>
    <property type="match status" value="1"/>
</dbReference>
<protein>
    <submittedName>
        <fullName evidence="2">Alkyl hydroperoxide reductase</fullName>
    </submittedName>
</protein>
<evidence type="ECO:0000313" key="3">
    <source>
        <dbReference type="Proteomes" id="UP000035955"/>
    </source>
</evidence>
<dbReference type="EMBL" id="LABY01000152">
    <property type="protein sequence ID" value="KMO33447.1"/>
    <property type="molecule type" value="Genomic_DNA"/>
</dbReference>
<keyword evidence="3" id="KW-1185">Reference proteome</keyword>
<dbReference type="PANTHER" id="PTHR42852">
    <property type="entry name" value="THIOL:DISULFIDE INTERCHANGE PROTEIN DSBE"/>
    <property type="match status" value="1"/>
</dbReference>
<organism evidence="2 3">
    <name type="scientific">Methylobacterium variabile</name>
    <dbReference type="NCBI Taxonomy" id="298794"/>
    <lineage>
        <taxon>Bacteria</taxon>
        <taxon>Pseudomonadati</taxon>
        <taxon>Pseudomonadota</taxon>
        <taxon>Alphaproteobacteria</taxon>
        <taxon>Hyphomicrobiales</taxon>
        <taxon>Methylobacteriaceae</taxon>
        <taxon>Methylobacterium</taxon>
    </lineage>
</organism>
<dbReference type="OrthoDB" id="9811352at2"/>
<dbReference type="AlphaFoldDB" id="A0A0J6SIA4"/>
<dbReference type="InterPro" id="IPR036249">
    <property type="entry name" value="Thioredoxin-like_sf"/>
</dbReference>
<dbReference type="Pfam" id="PF00578">
    <property type="entry name" value="AhpC-TSA"/>
    <property type="match status" value="1"/>
</dbReference>
<accession>A0A0J6SIA4</accession>
<feature type="domain" description="Alkyl hydroperoxide reductase subunit C/ Thiol specific antioxidant" evidence="1">
    <location>
        <begin position="17"/>
        <end position="133"/>
    </location>
</feature>
<comment type="caution">
    <text evidence="2">The sequence shown here is derived from an EMBL/GenBank/DDBJ whole genome shotgun (WGS) entry which is preliminary data.</text>
</comment>
<reference evidence="2 3" key="1">
    <citation type="submission" date="2015-03" db="EMBL/GenBank/DDBJ databases">
        <title>Genome sequencing of Methylobacterium variabile DSM 16961.</title>
        <authorList>
            <person name="Chaudhry V."/>
            <person name="Patil P.B."/>
        </authorList>
    </citation>
    <scope>NUCLEOTIDE SEQUENCE [LARGE SCALE GENOMIC DNA]</scope>
    <source>
        <strain evidence="2 3">DSM 16961</strain>
    </source>
</reference>
<proteinExistence type="predicted"/>
<name>A0A0J6SIA4_9HYPH</name>
<dbReference type="Proteomes" id="UP000035955">
    <property type="component" value="Unassembled WGS sequence"/>
</dbReference>
<evidence type="ECO:0000259" key="1">
    <source>
        <dbReference type="Pfam" id="PF00578"/>
    </source>
</evidence>
<dbReference type="GO" id="GO:0016491">
    <property type="term" value="F:oxidoreductase activity"/>
    <property type="evidence" value="ECO:0007669"/>
    <property type="project" value="InterPro"/>
</dbReference>
<dbReference type="InterPro" id="IPR000866">
    <property type="entry name" value="AhpC/TSA"/>
</dbReference>
<dbReference type="Gene3D" id="3.40.30.10">
    <property type="entry name" value="Glutaredoxin"/>
    <property type="match status" value="1"/>
</dbReference>
<dbReference type="RefSeq" id="WP_048446128.1">
    <property type="nucleotide sequence ID" value="NZ_LABY01000152.1"/>
</dbReference>
<dbReference type="SUPFAM" id="SSF52833">
    <property type="entry name" value="Thioredoxin-like"/>
    <property type="match status" value="1"/>
</dbReference>
<sequence length="187" mass="19756">MTDNAPELDTGRWFNASGPLTLAALRGKVVVLHAFQMLCPGCVAHGTPQAETLHRMFARSGEVVVIGLHTVFEHHAAMTEAALEAFIHEYRLTLPVGVDRPGEDGPIPRTMRRYGMRGTPSTIVIDRDGVVREHAFGQVDDLALGVLVGSLVAASAVSTARAEVSGRCDDTGGCDDTGCPLPATSAP</sequence>
<evidence type="ECO:0000313" key="2">
    <source>
        <dbReference type="EMBL" id="KMO33447.1"/>
    </source>
</evidence>